<keyword evidence="4" id="KW-0804">Transcription</keyword>
<evidence type="ECO:0000256" key="2">
    <source>
        <dbReference type="ARBA" id="ARBA00023015"/>
    </source>
</evidence>
<dbReference type="AlphaFoldDB" id="A0A9W6K326"/>
<evidence type="ECO:0000256" key="1">
    <source>
        <dbReference type="ARBA" id="ARBA00009437"/>
    </source>
</evidence>
<proteinExistence type="inferred from homology"/>
<dbReference type="GO" id="GO:0003700">
    <property type="term" value="F:DNA-binding transcription factor activity"/>
    <property type="evidence" value="ECO:0007669"/>
    <property type="project" value="InterPro"/>
</dbReference>
<evidence type="ECO:0000313" key="6">
    <source>
        <dbReference type="EMBL" id="GLK86078.1"/>
    </source>
</evidence>
<evidence type="ECO:0000256" key="3">
    <source>
        <dbReference type="ARBA" id="ARBA00023125"/>
    </source>
</evidence>
<protein>
    <submittedName>
        <fullName evidence="6">LysR family transcriptional regulator</fullName>
    </submittedName>
</protein>
<dbReference type="SUPFAM" id="SSF53850">
    <property type="entry name" value="Periplasmic binding protein-like II"/>
    <property type="match status" value="1"/>
</dbReference>
<sequence length="310" mass="34475">MTPPYRSLPSLQALRCFEAAGRLGSFSLAAEEMCITHSAISHQIRGLEEAIGQPLFLRQGNRMALTEIGRTLAAETRRALDYLSHAYAVAHETAVPRPAVLNLAVQIGLMEHWLMPRLSELTRRLDGVGLRIRSLADLSEACPDDVEVALVYGTGDVPGMISEKIAEEEVFPVCSPGFLARHPSIRLERMHEAPLLLHSRVTWNLWLERAGLPIVYPRQSIMLDDVALTVRGALAGQGIAMARSLLVRDYLADGTLVRLFELSVPGIFSYHLACRSREIRERYREPLDWICETIRMASRTPADPSSEAIS</sequence>
<dbReference type="RefSeq" id="WP_213360165.1">
    <property type="nucleotide sequence ID" value="NZ_BSFM01000017.1"/>
</dbReference>
<keyword evidence="2" id="KW-0805">Transcription regulation</keyword>
<feature type="domain" description="HTH lysR-type" evidence="5">
    <location>
        <begin position="9"/>
        <end position="66"/>
    </location>
</feature>
<comment type="similarity">
    <text evidence="1">Belongs to the LysR transcriptional regulatory family.</text>
</comment>
<dbReference type="Pfam" id="PF03466">
    <property type="entry name" value="LysR_substrate"/>
    <property type="match status" value="1"/>
</dbReference>
<dbReference type="InterPro" id="IPR036390">
    <property type="entry name" value="WH_DNA-bd_sf"/>
</dbReference>
<name>A0A9W6K326_9HYPH</name>
<dbReference type="Proteomes" id="UP001143330">
    <property type="component" value="Unassembled WGS sequence"/>
</dbReference>
<evidence type="ECO:0000313" key="7">
    <source>
        <dbReference type="Proteomes" id="UP001143330"/>
    </source>
</evidence>
<gene>
    <name evidence="6" type="ORF">GCM10017653_41480</name>
</gene>
<evidence type="ECO:0000259" key="5">
    <source>
        <dbReference type="PROSITE" id="PS50931"/>
    </source>
</evidence>
<dbReference type="PROSITE" id="PS50931">
    <property type="entry name" value="HTH_LYSR"/>
    <property type="match status" value="1"/>
</dbReference>
<dbReference type="PRINTS" id="PR00039">
    <property type="entry name" value="HTHLYSR"/>
</dbReference>
<dbReference type="GO" id="GO:0006351">
    <property type="term" value="P:DNA-templated transcription"/>
    <property type="evidence" value="ECO:0007669"/>
    <property type="project" value="TreeGrafter"/>
</dbReference>
<keyword evidence="7" id="KW-1185">Reference proteome</keyword>
<dbReference type="GO" id="GO:0043565">
    <property type="term" value="F:sequence-specific DNA binding"/>
    <property type="evidence" value="ECO:0007669"/>
    <property type="project" value="TreeGrafter"/>
</dbReference>
<organism evidence="6 7">
    <name type="scientific">Ancylobacter defluvii</name>
    <dbReference type="NCBI Taxonomy" id="1282440"/>
    <lineage>
        <taxon>Bacteria</taxon>
        <taxon>Pseudomonadati</taxon>
        <taxon>Pseudomonadota</taxon>
        <taxon>Alphaproteobacteria</taxon>
        <taxon>Hyphomicrobiales</taxon>
        <taxon>Xanthobacteraceae</taxon>
        <taxon>Ancylobacter</taxon>
    </lineage>
</organism>
<dbReference type="Gene3D" id="1.10.10.10">
    <property type="entry name" value="Winged helix-like DNA-binding domain superfamily/Winged helix DNA-binding domain"/>
    <property type="match status" value="1"/>
</dbReference>
<dbReference type="InterPro" id="IPR000847">
    <property type="entry name" value="LysR_HTH_N"/>
</dbReference>
<dbReference type="InterPro" id="IPR005119">
    <property type="entry name" value="LysR_subst-bd"/>
</dbReference>
<dbReference type="Gene3D" id="3.40.190.10">
    <property type="entry name" value="Periplasmic binding protein-like II"/>
    <property type="match status" value="2"/>
</dbReference>
<dbReference type="SUPFAM" id="SSF46785">
    <property type="entry name" value="Winged helix' DNA-binding domain"/>
    <property type="match status" value="1"/>
</dbReference>
<dbReference type="EMBL" id="BSFM01000017">
    <property type="protein sequence ID" value="GLK86078.1"/>
    <property type="molecule type" value="Genomic_DNA"/>
</dbReference>
<reference evidence="6" key="1">
    <citation type="journal article" date="2014" name="Int. J. Syst. Evol. Microbiol.">
        <title>Complete genome sequence of Corynebacterium casei LMG S-19264T (=DSM 44701T), isolated from a smear-ripened cheese.</title>
        <authorList>
            <consortium name="US DOE Joint Genome Institute (JGI-PGF)"/>
            <person name="Walter F."/>
            <person name="Albersmeier A."/>
            <person name="Kalinowski J."/>
            <person name="Ruckert C."/>
        </authorList>
    </citation>
    <scope>NUCLEOTIDE SEQUENCE</scope>
    <source>
        <strain evidence="6">VKM B-2789</strain>
    </source>
</reference>
<dbReference type="CDD" id="cd08432">
    <property type="entry name" value="PBP2_GcdR_TrpI_HvrB_AmpR_like"/>
    <property type="match status" value="1"/>
</dbReference>
<accession>A0A9W6K326</accession>
<reference evidence="6" key="2">
    <citation type="submission" date="2023-01" db="EMBL/GenBank/DDBJ databases">
        <authorList>
            <person name="Sun Q."/>
            <person name="Evtushenko L."/>
        </authorList>
    </citation>
    <scope>NUCLEOTIDE SEQUENCE</scope>
    <source>
        <strain evidence="6">VKM B-2789</strain>
    </source>
</reference>
<dbReference type="PANTHER" id="PTHR30537:SF79">
    <property type="entry name" value="TRANSCRIPTIONAL REGULATOR-RELATED"/>
    <property type="match status" value="1"/>
</dbReference>
<dbReference type="Pfam" id="PF00126">
    <property type="entry name" value="HTH_1"/>
    <property type="match status" value="1"/>
</dbReference>
<dbReference type="InterPro" id="IPR036388">
    <property type="entry name" value="WH-like_DNA-bd_sf"/>
</dbReference>
<comment type="caution">
    <text evidence="6">The sequence shown here is derived from an EMBL/GenBank/DDBJ whole genome shotgun (WGS) entry which is preliminary data.</text>
</comment>
<keyword evidence="3" id="KW-0238">DNA-binding</keyword>
<dbReference type="PANTHER" id="PTHR30537">
    <property type="entry name" value="HTH-TYPE TRANSCRIPTIONAL REGULATOR"/>
    <property type="match status" value="1"/>
</dbReference>
<dbReference type="InterPro" id="IPR058163">
    <property type="entry name" value="LysR-type_TF_proteobact-type"/>
</dbReference>
<evidence type="ECO:0000256" key="4">
    <source>
        <dbReference type="ARBA" id="ARBA00023163"/>
    </source>
</evidence>